<keyword evidence="2" id="KW-1185">Reference proteome</keyword>
<name>A0ACB9Z5H1_9PEZI</name>
<sequence length="359" mass="40518">MTEQSGSRGSPSGKLSPERSAAQGDAPMDIDSILSVSADEEDGFDAFSAMLSADSMSMSDDVRDYVFENSRRYHKYSEGRYHFPNDDAEQEREDMQHAMVMLLCDGKLHYAPLHNPQSVLDIGTGTGIWAIDMGDEYPEAEVLGIDLSPIQPIWVPRNVQFLVDNVEEEWVQPANSLDYIHSRQMAPTIRDWPNIIAEAYKALKPGGWLEIQDLKCVVHCDDDTLREDDPCVLYATTLTRALSRLNIDYIGALENYPRWIREAGFVNVHEVVLKAPLGTWPKDPHQAKIGLYNRNMIYDGLHGFSIKPFTHGLGWTPEEVEVFLVDIRKALLKSTAHIYLPWHSIYAQKPLEPNTGGSR</sequence>
<protein>
    <submittedName>
        <fullName evidence="1">S-adenosyl-L-methionine-dependent methyltransferase</fullName>
    </submittedName>
</protein>
<keyword evidence="1" id="KW-0808">Transferase</keyword>
<keyword evidence="1" id="KW-0489">Methyltransferase</keyword>
<comment type="caution">
    <text evidence="1">The sequence shown here is derived from an EMBL/GenBank/DDBJ whole genome shotgun (WGS) entry which is preliminary data.</text>
</comment>
<evidence type="ECO:0000313" key="1">
    <source>
        <dbReference type="EMBL" id="KAI4866962.1"/>
    </source>
</evidence>
<organism evidence="1 2">
    <name type="scientific">Hypoxylon rubiginosum</name>
    <dbReference type="NCBI Taxonomy" id="110542"/>
    <lineage>
        <taxon>Eukaryota</taxon>
        <taxon>Fungi</taxon>
        <taxon>Dikarya</taxon>
        <taxon>Ascomycota</taxon>
        <taxon>Pezizomycotina</taxon>
        <taxon>Sordariomycetes</taxon>
        <taxon>Xylariomycetidae</taxon>
        <taxon>Xylariales</taxon>
        <taxon>Hypoxylaceae</taxon>
        <taxon>Hypoxylon</taxon>
    </lineage>
</organism>
<evidence type="ECO:0000313" key="2">
    <source>
        <dbReference type="Proteomes" id="UP001497700"/>
    </source>
</evidence>
<proteinExistence type="predicted"/>
<reference evidence="1 2" key="1">
    <citation type="journal article" date="2022" name="New Phytol.">
        <title>Ecological generalism drives hyperdiversity of secondary metabolite gene clusters in xylarialean endophytes.</title>
        <authorList>
            <person name="Franco M.E.E."/>
            <person name="Wisecaver J.H."/>
            <person name="Arnold A.E."/>
            <person name="Ju Y.M."/>
            <person name="Slot J.C."/>
            <person name="Ahrendt S."/>
            <person name="Moore L.P."/>
            <person name="Eastman K.E."/>
            <person name="Scott K."/>
            <person name="Konkel Z."/>
            <person name="Mondo S.J."/>
            <person name="Kuo A."/>
            <person name="Hayes R.D."/>
            <person name="Haridas S."/>
            <person name="Andreopoulos B."/>
            <person name="Riley R."/>
            <person name="LaButti K."/>
            <person name="Pangilinan J."/>
            <person name="Lipzen A."/>
            <person name="Amirebrahimi M."/>
            <person name="Yan J."/>
            <person name="Adam C."/>
            <person name="Keymanesh K."/>
            <person name="Ng V."/>
            <person name="Louie K."/>
            <person name="Northen T."/>
            <person name="Drula E."/>
            <person name="Henrissat B."/>
            <person name="Hsieh H.M."/>
            <person name="Youens-Clark K."/>
            <person name="Lutzoni F."/>
            <person name="Miadlikowska J."/>
            <person name="Eastwood D.C."/>
            <person name="Hamelin R.C."/>
            <person name="Grigoriev I.V."/>
            <person name="U'Ren J.M."/>
        </authorList>
    </citation>
    <scope>NUCLEOTIDE SEQUENCE [LARGE SCALE GENOMIC DNA]</scope>
    <source>
        <strain evidence="1 2">CBS 119005</strain>
    </source>
</reference>
<gene>
    <name evidence="1" type="ORF">F4820DRAFT_446485</name>
</gene>
<dbReference type="Proteomes" id="UP001497700">
    <property type="component" value="Unassembled WGS sequence"/>
</dbReference>
<dbReference type="EMBL" id="MU393452">
    <property type="protein sequence ID" value="KAI4866962.1"/>
    <property type="molecule type" value="Genomic_DNA"/>
</dbReference>
<accession>A0ACB9Z5H1</accession>